<sequence>MAFPMLNGSEINILIKIGVRYNVFGIFLLNDNDGSRTDALKEKCMRDSDAINLEISKKWLQGEGKLPITWVTFLRVLKNIDMKSLAFDIEASLRGLSLRGKSSLQGRH</sequence>
<comment type="caution">
    <text evidence="1">The sequence shown here is derived from an EMBL/GenBank/DDBJ whole genome shotgun (WGS) entry which is preliminary data.</text>
</comment>
<keyword evidence="2" id="KW-1185">Reference proteome</keyword>
<evidence type="ECO:0000313" key="1">
    <source>
        <dbReference type="EMBL" id="CAI8049121.1"/>
    </source>
</evidence>
<proteinExistence type="predicted"/>
<gene>
    <name evidence="1" type="ORF">GBAR_LOCUS27053</name>
</gene>
<evidence type="ECO:0000313" key="2">
    <source>
        <dbReference type="Proteomes" id="UP001174909"/>
    </source>
</evidence>
<dbReference type="EMBL" id="CASHTH010003776">
    <property type="protein sequence ID" value="CAI8049121.1"/>
    <property type="molecule type" value="Genomic_DNA"/>
</dbReference>
<dbReference type="Proteomes" id="UP001174909">
    <property type="component" value="Unassembled WGS sequence"/>
</dbReference>
<accession>A0AA35XE72</accession>
<dbReference type="AlphaFoldDB" id="A0AA35XE72"/>
<reference evidence="1" key="1">
    <citation type="submission" date="2023-03" db="EMBL/GenBank/DDBJ databases">
        <authorList>
            <person name="Steffen K."/>
            <person name="Cardenas P."/>
        </authorList>
    </citation>
    <scope>NUCLEOTIDE SEQUENCE</scope>
</reference>
<protein>
    <submittedName>
        <fullName evidence="1">Uncharacterized protein</fullName>
    </submittedName>
</protein>
<name>A0AA35XE72_GEOBA</name>
<organism evidence="1 2">
    <name type="scientific">Geodia barretti</name>
    <name type="common">Barrett's horny sponge</name>
    <dbReference type="NCBI Taxonomy" id="519541"/>
    <lineage>
        <taxon>Eukaryota</taxon>
        <taxon>Metazoa</taxon>
        <taxon>Porifera</taxon>
        <taxon>Demospongiae</taxon>
        <taxon>Heteroscleromorpha</taxon>
        <taxon>Tetractinellida</taxon>
        <taxon>Astrophorina</taxon>
        <taxon>Geodiidae</taxon>
        <taxon>Geodia</taxon>
    </lineage>
</organism>